<dbReference type="HAMAP" id="MF_01007">
    <property type="entry name" value="16SrRNA_methyltr_H"/>
    <property type="match status" value="1"/>
</dbReference>
<evidence type="ECO:0000256" key="7">
    <source>
        <dbReference type="SAM" id="MobiDB-lite"/>
    </source>
</evidence>
<keyword evidence="9" id="KW-1185">Reference proteome</keyword>
<evidence type="ECO:0000256" key="5">
    <source>
        <dbReference type="ARBA" id="ARBA00022691"/>
    </source>
</evidence>
<dbReference type="EC" id="2.1.1.199" evidence="6"/>
<protein>
    <recommendedName>
        <fullName evidence="6">Ribosomal RNA small subunit methyltransferase H</fullName>
        <ecNumber evidence="6">2.1.1.199</ecNumber>
    </recommendedName>
    <alternativeName>
        <fullName evidence="6">16S rRNA m(4)C1402 methyltransferase</fullName>
    </alternativeName>
    <alternativeName>
        <fullName evidence="6">rRNA (cytosine-N(4)-)-methyltransferase RsmH</fullName>
    </alternativeName>
</protein>
<feature type="binding site" evidence="6">
    <location>
        <position position="178"/>
    </location>
    <ligand>
        <name>S-adenosyl-L-methionine</name>
        <dbReference type="ChEBI" id="CHEBI:59789"/>
    </ligand>
</feature>
<dbReference type="GO" id="GO:0005737">
    <property type="term" value="C:cytoplasm"/>
    <property type="evidence" value="ECO:0007669"/>
    <property type="project" value="UniProtKB-SubCell"/>
</dbReference>
<keyword evidence="4 6" id="KW-0808">Transferase</keyword>
<comment type="similarity">
    <text evidence="1 6">Belongs to the methyltransferase superfamily. RsmH family.</text>
</comment>
<dbReference type="GO" id="GO:0070475">
    <property type="term" value="P:rRNA base methylation"/>
    <property type="evidence" value="ECO:0007669"/>
    <property type="project" value="UniProtKB-UniRule"/>
</dbReference>
<dbReference type="SUPFAM" id="SSF53335">
    <property type="entry name" value="S-adenosyl-L-methionine-dependent methyltransferases"/>
    <property type="match status" value="1"/>
</dbReference>
<gene>
    <name evidence="6 8" type="primary">rsmH</name>
    <name evidence="8" type="ORF">ESB00_05385</name>
</gene>
<keyword evidence="3 6" id="KW-0489">Methyltransferase</keyword>
<feature type="binding site" evidence="6">
    <location>
        <position position="148"/>
    </location>
    <ligand>
        <name>S-adenosyl-L-methionine</name>
        <dbReference type="ChEBI" id="CHEBI:59789"/>
    </ligand>
</feature>
<dbReference type="InterPro" id="IPR002903">
    <property type="entry name" value="RsmH"/>
</dbReference>
<dbReference type="Pfam" id="PF01795">
    <property type="entry name" value="Methyltransf_5"/>
    <property type="match status" value="1"/>
</dbReference>
<feature type="compositionally biased region" description="Basic and acidic residues" evidence="7">
    <location>
        <begin position="36"/>
        <end position="46"/>
    </location>
</feature>
<keyword evidence="5 6" id="KW-0949">S-adenosyl-L-methionine</keyword>
<feature type="compositionally biased region" description="Basic residues" evidence="7">
    <location>
        <begin position="56"/>
        <end position="68"/>
    </location>
</feature>
<feature type="binding site" evidence="6">
    <location>
        <position position="199"/>
    </location>
    <ligand>
        <name>S-adenosyl-L-methionine</name>
        <dbReference type="ChEBI" id="CHEBI:59789"/>
    </ligand>
</feature>
<dbReference type="AlphaFoldDB" id="A0A4Q1C920"/>
<comment type="caution">
    <text evidence="8">The sequence shown here is derived from an EMBL/GenBank/DDBJ whole genome shotgun (WGS) entry which is preliminary data.</text>
</comment>
<comment type="catalytic activity">
    <reaction evidence="6">
        <text>cytidine(1402) in 16S rRNA + S-adenosyl-L-methionine = N(4)-methylcytidine(1402) in 16S rRNA + S-adenosyl-L-homocysteine + H(+)</text>
        <dbReference type="Rhea" id="RHEA:42928"/>
        <dbReference type="Rhea" id="RHEA-COMP:10286"/>
        <dbReference type="Rhea" id="RHEA-COMP:10287"/>
        <dbReference type="ChEBI" id="CHEBI:15378"/>
        <dbReference type="ChEBI" id="CHEBI:57856"/>
        <dbReference type="ChEBI" id="CHEBI:59789"/>
        <dbReference type="ChEBI" id="CHEBI:74506"/>
        <dbReference type="ChEBI" id="CHEBI:82748"/>
        <dbReference type="EC" id="2.1.1.199"/>
    </reaction>
</comment>
<dbReference type="Gene3D" id="1.10.150.170">
    <property type="entry name" value="Putative methyltransferase TM0872, insert domain"/>
    <property type="match status" value="1"/>
</dbReference>
<keyword evidence="2 6" id="KW-0698">rRNA processing</keyword>
<reference evidence="8 9" key="1">
    <citation type="submission" date="2019-01" db="EMBL/GenBank/DDBJ databases">
        <title>Lacunisphaera sp. strain TWA-58.</title>
        <authorList>
            <person name="Chen W.-M."/>
        </authorList>
    </citation>
    <scope>NUCLEOTIDE SEQUENCE [LARGE SCALE GENOMIC DNA]</scope>
    <source>
        <strain evidence="8 9">TWA-58</strain>
    </source>
</reference>
<feature type="binding site" evidence="6">
    <location>
        <position position="206"/>
    </location>
    <ligand>
        <name>S-adenosyl-L-methionine</name>
        <dbReference type="ChEBI" id="CHEBI:59789"/>
    </ligand>
</feature>
<dbReference type="OrthoDB" id="9806637at2"/>
<evidence type="ECO:0000256" key="1">
    <source>
        <dbReference type="ARBA" id="ARBA00010396"/>
    </source>
</evidence>
<dbReference type="Gene3D" id="3.40.50.150">
    <property type="entry name" value="Vaccinia Virus protein VP39"/>
    <property type="match status" value="1"/>
</dbReference>
<accession>A0A4Q1C920</accession>
<comment type="function">
    <text evidence="6">Specifically methylates the N4 position of cytidine in position 1402 (C1402) of 16S rRNA.</text>
</comment>
<evidence type="ECO:0000256" key="2">
    <source>
        <dbReference type="ARBA" id="ARBA00022552"/>
    </source>
</evidence>
<dbReference type="SUPFAM" id="SSF81799">
    <property type="entry name" value="Putative methyltransferase TM0872, insert domain"/>
    <property type="match status" value="1"/>
</dbReference>
<dbReference type="PANTHER" id="PTHR11265:SF0">
    <property type="entry name" value="12S RRNA N4-METHYLCYTIDINE METHYLTRANSFERASE"/>
    <property type="match status" value="1"/>
</dbReference>
<evidence type="ECO:0000313" key="8">
    <source>
        <dbReference type="EMBL" id="RXK55332.1"/>
    </source>
</evidence>
<feature type="region of interest" description="Disordered" evidence="7">
    <location>
        <begin position="1"/>
        <end position="72"/>
    </location>
</feature>
<feature type="binding site" evidence="6">
    <location>
        <begin position="128"/>
        <end position="130"/>
    </location>
    <ligand>
        <name>S-adenosyl-L-methionine</name>
        <dbReference type="ChEBI" id="CHEBI:59789"/>
    </ligand>
</feature>
<evidence type="ECO:0000256" key="3">
    <source>
        <dbReference type="ARBA" id="ARBA00022603"/>
    </source>
</evidence>
<sequence length="399" mass="43396">MRRLGLGHRIGQLAEGTGGPNPPPPKPDLVSGCRLRHSDAVSDPHPDPGAPSPEKPKRRPRYAGKHPRRFEEKYKELNPERYAGDVAKVLASGKTPAGMHRPIMVAEILEVLAPKPGETAVDCTLGYGGHSREILPLLAPGGRLIGLDVDPIEHPKTTARLRDAGFGEDVFTAVRSNFAGLAKVLAQLGLSGADAILADLGVSSMQLDDPARGFTFKTDSPLDLRLNPSRPPSAADWLAKASEDALAEALAANSDEPHAALLARELTSRRTDTPFTRTIQLADAIREILREHQPRLDTEAANDTVRRVFQALRIAVNDEFGVLDLFLRHLPHCLKPGGRVAILTFHSGEDRRVKQAFREGVRTGLYTATNEEVVRAGPAERRANPRSSSAKLRWAIRAE</sequence>
<dbReference type="EMBL" id="SDHX01000001">
    <property type="protein sequence ID" value="RXK55332.1"/>
    <property type="molecule type" value="Genomic_DNA"/>
</dbReference>
<comment type="subcellular location">
    <subcellularLocation>
        <location evidence="6">Cytoplasm</location>
    </subcellularLocation>
</comment>
<name>A0A4Q1C920_9BACT</name>
<proteinExistence type="inferred from homology"/>
<evidence type="ECO:0000256" key="6">
    <source>
        <dbReference type="HAMAP-Rule" id="MF_01007"/>
    </source>
</evidence>
<dbReference type="NCBIfam" id="TIGR00006">
    <property type="entry name" value="16S rRNA (cytosine(1402)-N(4))-methyltransferase RsmH"/>
    <property type="match status" value="1"/>
</dbReference>
<dbReference type="InterPro" id="IPR029063">
    <property type="entry name" value="SAM-dependent_MTases_sf"/>
</dbReference>
<dbReference type="Proteomes" id="UP000290218">
    <property type="component" value="Unassembled WGS sequence"/>
</dbReference>
<organism evidence="8 9">
    <name type="scientific">Oleiharenicola lentus</name>
    <dbReference type="NCBI Taxonomy" id="2508720"/>
    <lineage>
        <taxon>Bacteria</taxon>
        <taxon>Pseudomonadati</taxon>
        <taxon>Verrucomicrobiota</taxon>
        <taxon>Opitutia</taxon>
        <taxon>Opitutales</taxon>
        <taxon>Opitutaceae</taxon>
        <taxon>Oleiharenicola</taxon>
    </lineage>
</organism>
<dbReference type="GO" id="GO:0071424">
    <property type="term" value="F:rRNA (cytosine-N4-)-methyltransferase activity"/>
    <property type="evidence" value="ECO:0007669"/>
    <property type="project" value="UniProtKB-UniRule"/>
</dbReference>
<dbReference type="InterPro" id="IPR023397">
    <property type="entry name" value="SAM-dep_MeTrfase_MraW_recog"/>
</dbReference>
<keyword evidence="6" id="KW-0963">Cytoplasm</keyword>
<evidence type="ECO:0000256" key="4">
    <source>
        <dbReference type="ARBA" id="ARBA00022679"/>
    </source>
</evidence>
<evidence type="ECO:0000313" key="9">
    <source>
        <dbReference type="Proteomes" id="UP000290218"/>
    </source>
</evidence>
<dbReference type="PANTHER" id="PTHR11265">
    <property type="entry name" value="S-ADENOSYL-METHYLTRANSFERASE MRAW"/>
    <property type="match status" value="1"/>
</dbReference>